<dbReference type="EMBL" id="JABANE010000148">
    <property type="protein sequence ID" value="NME72278.1"/>
    <property type="molecule type" value="Genomic_DNA"/>
</dbReference>
<accession>A0A7X9S0T2</accession>
<dbReference type="InterPro" id="IPR023214">
    <property type="entry name" value="HAD_sf"/>
</dbReference>
<evidence type="ECO:0000259" key="1">
    <source>
        <dbReference type="Pfam" id="PF09949"/>
    </source>
</evidence>
<dbReference type="PANTHER" id="PTHR28208:SF3">
    <property type="entry name" value="PHOSPHATIDATE PHOSPHATASE APP1"/>
    <property type="match status" value="1"/>
</dbReference>
<dbReference type="GO" id="GO:0008195">
    <property type="term" value="F:phosphatidate phosphatase activity"/>
    <property type="evidence" value="ECO:0007669"/>
    <property type="project" value="InterPro"/>
</dbReference>
<dbReference type="Proteomes" id="UP000576082">
    <property type="component" value="Unassembled WGS sequence"/>
</dbReference>
<dbReference type="Gene3D" id="3.40.50.1000">
    <property type="entry name" value="HAD superfamily/HAD-like"/>
    <property type="match status" value="1"/>
</dbReference>
<protein>
    <submittedName>
        <fullName evidence="2">DUF2183 domain-containing protein</fullName>
    </submittedName>
</protein>
<gene>
    <name evidence="2" type="ORF">HHU12_30235</name>
</gene>
<evidence type="ECO:0000313" key="3">
    <source>
        <dbReference type="Proteomes" id="UP000576082"/>
    </source>
</evidence>
<reference evidence="2 3" key="1">
    <citation type="submission" date="2020-04" db="EMBL/GenBank/DDBJ databases">
        <title>Flammeovirga sp. SR4, a novel species isolated from seawater.</title>
        <authorList>
            <person name="Wang X."/>
        </authorList>
    </citation>
    <scope>NUCLEOTIDE SEQUENCE [LARGE SCALE GENOMIC DNA]</scope>
    <source>
        <strain evidence="2 3">ATCC 23126</strain>
    </source>
</reference>
<name>A0A7X9S0T2_9BACT</name>
<dbReference type="InterPro" id="IPR052935">
    <property type="entry name" value="Mg2+_PAP"/>
</dbReference>
<sequence length="342" mass="40288">MSKSTVLLPLIGFEHKNILSLEGQLLIFKTGLLDLSQKPEGFRRHVSRLWKLYNQNPITQAHIYAKIEEEVFEIDLDENGYFRSEFTLTKNYTDKELNTSLKFYLDKALTQKIKLPSISKGGIKRISEHRKYMVISDIDDTVLITHATSFLKRIPQTIVKHAFKRKEVKAMSKFYNEMKAQGASFFYVSNSEMNLFWVIKLFLSTREFPKGPIYLRYHKNWKDFISNRKNIGLGLQKSQHKIDRISYLIDKFPKSKFLLIGDSGQRDPYTYKFIAEKFPDNISGIMIRDVSSGKKDVEMLKIKKELMPLDIPFHIFHDPKEAIRLERRWYNKLNLKDENFLA</sequence>
<evidence type="ECO:0000313" key="2">
    <source>
        <dbReference type="EMBL" id="NME72278.1"/>
    </source>
</evidence>
<dbReference type="AlphaFoldDB" id="A0A7X9S0T2"/>
<dbReference type="PANTHER" id="PTHR28208">
    <property type="entry name" value="PHOSPHATIDATE PHOSPHATASE APP1"/>
    <property type="match status" value="1"/>
</dbReference>
<organism evidence="2 3">
    <name type="scientific">Flammeovirga aprica JL-4</name>
    <dbReference type="NCBI Taxonomy" id="694437"/>
    <lineage>
        <taxon>Bacteria</taxon>
        <taxon>Pseudomonadati</taxon>
        <taxon>Bacteroidota</taxon>
        <taxon>Cytophagia</taxon>
        <taxon>Cytophagales</taxon>
        <taxon>Flammeovirgaceae</taxon>
        <taxon>Flammeovirga</taxon>
    </lineage>
</organism>
<comment type="caution">
    <text evidence="2">The sequence shown here is derived from an EMBL/GenBank/DDBJ whole genome shotgun (WGS) entry which is preliminary data.</text>
</comment>
<dbReference type="RefSeq" id="WP_169660472.1">
    <property type="nucleotide sequence ID" value="NZ_JABANE010000148.1"/>
</dbReference>
<keyword evidence="3" id="KW-1185">Reference proteome</keyword>
<feature type="domain" description="Phosphatidate phosphatase APP1 catalytic" evidence="1">
    <location>
        <begin position="133"/>
        <end position="289"/>
    </location>
</feature>
<proteinExistence type="predicted"/>
<dbReference type="InterPro" id="IPR019236">
    <property type="entry name" value="APP1_cat"/>
</dbReference>
<dbReference type="Pfam" id="PF09949">
    <property type="entry name" value="APP1_cat"/>
    <property type="match status" value="1"/>
</dbReference>